<comment type="caution">
    <text evidence="2">The sequence shown here is derived from an EMBL/GenBank/DDBJ whole genome shotgun (WGS) entry which is preliminary data.</text>
</comment>
<protein>
    <submittedName>
        <fullName evidence="2">Uncharacterized protein</fullName>
    </submittedName>
</protein>
<name>A0A0F9KL96_9ZZZZ</name>
<sequence length="296" mass="33396">MQIQNETSKGSSTASKWLIGCGIGCGVVILLLVFAGVGGYFFVKNIVSGFEETEAIADDLKERYGEIKDFCPDPGGAIGQERVEAFLSVRNSMEPAKEKLESSIIILSDEERASQFKEEPSPGVLTKIKTGFGIIPLIAEFYTRRNQALIDAEMGLGEYYFIYAVSYYSWLGKSPGDGLEYHLVGEHDEKRGVYWRRGRNEDLDDRQDDVLKQLHSQILPMLKNQVAKLTRVDVSPIRDPWREMLLAEIEAMEDDRFRLPWQDGLPDVLEASLKPFRGRLETSYSKVLNALEMALN</sequence>
<evidence type="ECO:0000313" key="2">
    <source>
        <dbReference type="EMBL" id="KKM75551.1"/>
    </source>
</evidence>
<keyword evidence="1" id="KW-0812">Transmembrane</keyword>
<gene>
    <name evidence="2" type="ORF">LCGC14_1389080</name>
</gene>
<evidence type="ECO:0000256" key="1">
    <source>
        <dbReference type="SAM" id="Phobius"/>
    </source>
</evidence>
<organism evidence="2">
    <name type="scientific">marine sediment metagenome</name>
    <dbReference type="NCBI Taxonomy" id="412755"/>
    <lineage>
        <taxon>unclassified sequences</taxon>
        <taxon>metagenomes</taxon>
        <taxon>ecological metagenomes</taxon>
    </lineage>
</organism>
<accession>A0A0F9KL96</accession>
<keyword evidence="1" id="KW-0472">Membrane</keyword>
<reference evidence="2" key="1">
    <citation type="journal article" date="2015" name="Nature">
        <title>Complex archaea that bridge the gap between prokaryotes and eukaryotes.</title>
        <authorList>
            <person name="Spang A."/>
            <person name="Saw J.H."/>
            <person name="Jorgensen S.L."/>
            <person name="Zaremba-Niedzwiedzka K."/>
            <person name="Martijn J."/>
            <person name="Lind A.E."/>
            <person name="van Eijk R."/>
            <person name="Schleper C."/>
            <person name="Guy L."/>
            <person name="Ettema T.J."/>
        </authorList>
    </citation>
    <scope>NUCLEOTIDE SEQUENCE</scope>
</reference>
<dbReference type="AlphaFoldDB" id="A0A0F9KL96"/>
<feature type="transmembrane region" description="Helical" evidence="1">
    <location>
        <begin position="17"/>
        <end position="43"/>
    </location>
</feature>
<dbReference type="EMBL" id="LAZR01008958">
    <property type="protein sequence ID" value="KKM75551.1"/>
    <property type="molecule type" value="Genomic_DNA"/>
</dbReference>
<proteinExistence type="predicted"/>
<keyword evidence="1" id="KW-1133">Transmembrane helix</keyword>